<dbReference type="Gene3D" id="3.40.630.30">
    <property type="match status" value="1"/>
</dbReference>
<dbReference type="InterPro" id="IPR000182">
    <property type="entry name" value="GNAT_dom"/>
</dbReference>
<proteinExistence type="predicted"/>
<evidence type="ECO:0000313" key="3">
    <source>
        <dbReference type="Proteomes" id="UP000247781"/>
    </source>
</evidence>
<feature type="domain" description="N-acetyltransferase" evidence="1">
    <location>
        <begin position="12"/>
        <end position="164"/>
    </location>
</feature>
<sequence>MSDVEVMSGPRVTLRAPTVDDADALFERMASDPEVSHYMSWRPHRDVGETRRVITEMFNVGGETVWLIELRGDGPVGVCGWRRPQPHIIDFGYYLGRRWWRQGIMSEAVQLLLDKAQRDPTVYRMTAHCHVDNIASARLLESSGLTLEGRLARYAILPNISAAPQDCLLFGKALR</sequence>
<comment type="caution">
    <text evidence="2">The sequence shown here is derived from an EMBL/GenBank/DDBJ whole genome shotgun (WGS) entry which is preliminary data.</text>
</comment>
<dbReference type="GO" id="GO:0016747">
    <property type="term" value="F:acyltransferase activity, transferring groups other than amino-acyl groups"/>
    <property type="evidence" value="ECO:0007669"/>
    <property type="project" value="InterPro"/>
</dbReference>
<dbReference type="InterPro" id="IPR016181">
    <property type="entry name" value="Acyl_CoA_acyltransferase"/>
</dbReference>
<dbReference type="RefSeq" id="WP_110316830.1">
    <property type="nucleotide sequence ID" value="NZ_QJJU01000009.1"/>
</dbReference>
<keyword evidence="3" id="KW-1185">Reference proteome</keyword>
<reference evidence="3" key="1">
    <citation type="submission" date="2018-05" db="EMBL/GenBank/DDBJ databases">
        <authorList>
            <person name="Deangelis K."/>
            <person name="Huntemann M."/>
            <person name="Clum A."/>
            <person name="Pillay M."/>
            <person name="Palaniappan K."/>
            <person name="Varghese N."/>
            <person name="Mikhailova N."/>
            <person name="Stamatis D."/>
            <person name="Reddy T."/>
            <person name="Daum C."/>
            <person name="Shapiro N."/>
            <person name="Ivanova N."/>
            <person name="Kyrpides N."/>
            <person name="Woyke T."/>
        </authorList>
    </citation>
    <scope>NUCLEOTIDE SEQUENCE [LARGE SCALE GENOMIC DNA]</scope>
    <source>
        <strain evidence="3">GAS496</strain>
    </source>
</reference>
<dbReference type="InterPro" id="IPR051531">
    <property type="entry name" value="N-acetyltransferase"/>
</dbReference>
<dbReference type="PANTHER" id="PTHR43792">
    <property type="entry name" value="GNAT FAMILY, PUTATIVE (AFU_ORTHOLOGUE AFUA_3G00765)-RELATED-RELATED"/>
    <property type="match status" value="1"/>
</dbReference>
<dbReference type="PROSITE" id="PS51186">
    <property type="entry name" value="GNAT"/>
    <property type="match status" value="1"/>
</dbReference>
<dbReference type="SUPFAM" id="SSF55729">
    <property type="entry name" value="Acyl-CoA N-acyltransferases (Nat)"/>
    <property type="match status" value="1"/>
</dbReference>
<keyword evidence="2" id="KW-0808">Transferase</keyword>
<dbReference type="OrthoDB" id="9132139at2"/>
<dbReference type="EMBL" id="QJJU01000009">
    <property type="protein sequence ID" value="PXX08043.1"/>
    <property type="molecule type" value="Genomic_DNA"/>
</dbReference>
<organism evidence="2 3">
    <name type="scientific">Mycolicibacterium moriokaense</name>
    <dbReference type="NCBI Taxonomy" id="39691"/>
    <lineage>
        <taxon>Bacteria</taxon>
        <taxon>Bacillati</taxon>
        <taxon>Actinomycetota</taxon>
        <taxon>Actinomycetes</taxon>
        <taxon>Mycobacteriales</taxon>
        <taxon>Mycobacteriaceae</taxon>
        <taxon>Mycolicibacterium</taxon>
    </lineage>
</organism>
<protein>
    <submittedName>
        <fullName evidence="2">RimJ/RimL family protein N-acetyltransferase</fullName>
    </submittedName>
</protein>
<reference evidence="2 3" key="2">
    <citation type="submission" date="2018-06" db="EMBL/GenBank/DDBJ databases">
        <title>Sequencing of bacterial isolates from soil warming experiment in Harvard Forest, Massachusetts, USA.</title>
        <authorList>
            <person name="Deangelis K.PhD."/>
        </authorList>
    </citation>
    <scope>NUCLEOTIDE SEQUENCE [LARGE SCALE GENOMIC DNA]</scope>
    <source>
        <strain evidence="2 3">GAS496</strain>
    </source>
</reference>
<name>A0A318HFS4_9MYCO</name>
<dbReference type="Proteomes" id="UP000247781">
    <property type="component" value="Unassembled WGS sequence"/>
</dbReference>
<dbReference type="AlphaFoldDB" id="A0A318HFS4"/>
<evidence type="ECO:0000259" key="1">
    <source>
        <dbReference type="PROSITE" id="PS51186"/>
    </source>
</evidence>
<dbReference type="Pfam" id="PF13302">
    <property type="entry name" value="Acetyltransf_3"/>
    <property type="match status" value="1"/>
</dbReference>
<gene>
    <name evidence="2" type="ORF">C8E89_10959</name>
</gene>
<evidence type="ECO:0000313" key="2">
    <source>
        <dbReference type="EMBL" id="PXX08043.1"/>
    </source>
</evidence>
<accession>A0A318HFS4</accession>